<keyword evidence="1" id="KW-0732">Signal</keyword>
<sequence>MYRILNKSIWAGMVFILMSAVFTACSSDDNNTPAPEPQPKPKVEGDIDWATCEVLFKEGHLHGAKFHGNPMSSKMTFPREQHCVLKKNADGTIALISGKGMEGRKYFVALGGYYYALRLVFKNAAGKVLNDEISSKENASHYQIFYTVSDLDDSGKPYVPKNVRTGNALKGDWDKKDFAARAAMSSDFFDYRYRDTNPDSLQISTQIPGGSADDVVSLLRIGRVTDGTQPQDYVGFKGYFNFYLQPKDEEEQELPSYFIAMRLLYAKATKYLATADPDDEDDTYKNIKRPLPYYSAPTEWKEVLRFNLPIRVIAEQNDSFRDPERFYEDLKREFKKSVEELKKEYEELIPDDNSSFYM</sequence>
<evidence type="ECO:0008006" key="4">
    <source>
        <dbReference type="Google" id="ProtNLM"/>
    </source>
</evidence>
<dbReference type="PROSITE" id="PS51257">
    <property type="entry name" value="PROKAR_LIPOPROTEIN"/>
    <property type="match status" value="1"/>
</dbReference>
<dbReference type="EMBL" id="AEPE02000003">
    <property type="protein sequence ID" value="EFZ37578.1"/>
    <property type="molecule type" value="Genomic_DNA"/>
</dbReference>
<gene>
    <name evidence="2" type="ORF">HMPREF0663_11036</name>
</gene>
<keyword evidence="3" id="KW-1185">Reference proteome</keyword>
<comment type="caution">
    <text evidence="2">The sequence shown here is derived from an EMBL/GenBank/DDBJ whole genome shotgun (WGS) entry which is preliminary data.</text>
</comment>
<protein>
    <recommendedName>
        <fullName evidence="4">Lipoprotein</fullName>
    </recommendedName>
</protein>
<dbReference type="HOGENOM" id="CLU_076529_0_0_10"/>
<proteinExistence type="predicted"/>
<organism evidence="2 3">
    <name type="scientific">Hoylesella oralis ATCC 33269</name>
    <dbReference type="NCBI Taxonomy" id="873533"/>
    <lineage>
        <taxon>Bacteria</taxon>
        <taxon>Pseudomonadati</taxon>
        <taxon>Bacteroidota</taxon>
        <taxon>Bacteroidia</taxon>
        <taxon>Bacteroidales</taxon>
        <taxon>Prevotellaceae</taxon>
        <taxon>Hoylesella</taxon>
    </lineage>
</organism>
<evidence type="ECO:0000256" key="1">
    <source>
        <dbReference type="SAM" id="SignalP"/>
    </source>
</evidence>
<reference evidence="2" key="1">
    <citation type="submission" date="2011-01" db="EMBL/GenBank/DDBJ databases">
        <authorList>
            <person name="Muzny D."/>
            <person name="Qin X."/>
            <person name="Buhay C."/>
            <person name="Dugan-Rocha S."/>
            <person name="Ding Y."/>
            <person name="Chen G."/>
            <person name="Hawes A."/>
            <person name="Holder M."/>
            <person name="Jhangiani S."/>
            <person name="Johnson A."/>
            <person name="Khan Z."/>
            <person name="Li Z."/>
            <person name="Liu W."/>
            <person name="Liu X."/>
            <person name="Perez L."/>
            <person name="Shen H."/>
            <person name="Wang Q."/>
            <person name="Watt J."/>
            <person name="Xi L."/>
            <person name="Xin Y."/>
            <person name="Zhou J."/>
            <person name="Deng J."/>
            <person name="Jiang H."/>
            <person name="Liu Y."/>
            <person name="Qu J."/>
            <person name="Song X.-Z."/>
            <person name="Zhang L."/>
            <person name="Villasana D."/>
            <person name="Johnson A."/>
            <person name="Liu J."/>
            <person name="Liyanage D."/>
            <person name="Lorensuhewa L."/>
            <person name="Robinson T."/>
            <person name="Song A."/>
            <person name="Song B.-B."/>
            <person name="Dinh H."/>
            <person name="Thornton R."/>
            <person name="Coyle M."/>
            <person name="Francisco L."/>
            <person name="Jackson L."/>
            <person name="Javaid M."/>
            <person name="Korchina V."/>
            <person name="Kovar C."/>
            <person name="Mata R."/>
            <person name="Mathew T."/>
            <person name="Ngo R."/>
            <person name="Nguyen L."/>
            <person name="Nguyen N."/>
            <person name="Okwuonu G."/>
            <person name="Ongeri F."/>
            <person name="Pham C."/>
            <person name="Simmons D."/>
            <person name="Wilczek-Boney K."/>
            <person name="Hale W."/>
            <person name="Jakkamsetti A."/>
            <person name="Pham P."/>
            <person name="Ruth R."/>
            <person name="San Lucas F."/>
            <person name="Warren J."/>
            <person name="Zhang J."/>
            <person name="Zhao Z."/>
            <person name="Zhou C."/>
            <person name="Zhu D."/>
            <person name="Lee S."/>
            <person name="Bess C."/>
            <person name="Blankenburg K."/>
            <person name="Forbes L."/>
            <person name="Fu Q."/>
            <person name="Gubbala S."/>
            <person name="Hirani K."/>
            <person name="Jayaseelan J.C."/>
            <person name="Lara F."/>
            <person name="Munidasa M."/>
            <person name="Palculict T."/>
            <person name="Patil S."/>
            <person name="Pu L.-L."/>
            <person name="Saada N."/>
            <person name="Tang L."/>
            <person name="Weissenberger G."/>
            <person name="Zhu Y."/>
            <person name="Hemphill L."/>
            <person name="Shang Y."/>
            <person name="Youmans B."/>
            <person name="Ayvaz T."/>
            <person name="Ross M."/>
            <person name="Santibanez J."/>
            <person name="Aqrawi P."/>
            <person name="Gross S."/>
            <person name="Joshi V."/>
            <person name="Fowler G."/>
            <person name="Nazareth L."/>
            <person name="Reid J."/>
            <person name="Worley K."/>
            <person name="Petrosino J."/>
            <person name="Highlander S."/>
            <person name="Gibbs R."/>
        </authorList>
    </citation>
    <scope>NUCLEOTIDE SEQUENCE [LARGE SCALE GENOMIC DNA]</scope>
    <source>
        <strain evidence="2">ATCC 33269</strain>
    </source>
</reference>
<dbReference type="AlphaFoldDB" id="E7RPD5"/>
<name>E7RPD5_9BACT</name>
<dbReference type="RefSeq" id="WP_004368263.1">
    <property type="nucleotide sequence ID" value="NZ_GL833116.1"/>
</dbReference>
<accession>E7RPD5</accession>
<feature type="signal peptide" evidence="1">
    <location>
        <begin position="1"/>
        <end position="26"/>
    </location>
</feature>
<evidence type="ECO:0000313" key="3">
    <source>
        <dbReference type="Proteomes" id="UP000005580"/>
    </source>
</evidence>
<dbReference type="Proteomes" id="UP000005580">
    <property type="component" value="Unassembled WGS sequence"/>
</dbReference>
<dbReference type="STRING" id="28134.SAMN05444288_1860"/>
<feature type="chain" id="PRO_5003224404" description="Lipoprotein" evidence="1">
    <location>
        <begin position="27"/>
        <end position="358"/>
    </location>
</feature>
<evidence type="ECO:0000313" key="2">
    <source>
        <dbReference type="EMBL" id="EFZ37578.1"/>
    </source>
</evidence>